<dbReference type="InterPro" id="IPR012678">
    <property type="entry name" value="Ribosomal_uL23/eL15/eS24_sf"/>
</dbReference>
<dbReference type="GO" id="GO:0005762">
    <property type="term" value="C:mitochondrial large ribosomal subunit"/>
    <property type="evidence" value="ECO:0007669"/>
    <property type="project" value="TreeGrafter"/>
</dbReference>
<proteinExistence type="inferred from homology"/>
<dbReference type="Proteomes" id="UP001392437">
    <property type="component" value="Unassembled WGS sequence"/>
</dbReference>
<dbReference type="Gene3D" id="3.30.70.330">
    <property type="match status" value="1"/>
</dbReference>
<evidence type="ECO:0000256" key="4">
    <source>
        <dbReference type="ARBA" id="ARBA00039977"/>
    </source>
</evidence>
<dbReference type="InterPro" id="IPR013025">
    <property type="entry name" value="Ribosomal_uL23-like"/>
</dbReference>
<reference evidence="6 7" key="1">
    <citation type="submission" date="2023-01" db="EMBL/GenBank/DDBJ databases">
        <title>Analysis of 21 Apiospora genomes using comparative genomics revels a genus with tremendous synthesis potential of carbohydrate active enzymes and secondary metabolites.</title>
        <authorList>
            <person name="Sorensen T."/>
        </authorList>
    </citation>
    <scope>NUCLEOTIDE SEQUENCE [LARGE SCALE GENOMIC DNA]</scope>
    <source>
        <strain evidence="6 7">CBS 117206</strain>
    </source>
</reference>
<dbReference type="GO" id="GO:0003735">
    <property type="term" value="F:structural constituent of ribosome"/>
    <property type="evidence" value="ECO:0007669"/>
    <property type="project" value="InterPro"/>
</dbReference>
<dbReference type="InterPro" id="IPR012677">
    <property type="entry name" value="Nucleotide-bd_a/b_plait_sf"/>
</dbReference>
<keyword evidence="2" id="KW-0689">Ribosomal protein</keyword>
<keyword evidence="7" id="KW-1185">Reference proteome</keyword>
<evidence type="ECO:0000256" key="1">
    <source>
        <dbReference type="ARBA" id="ARBA00006700"/>
    </source>
</evidence>
<evidence type="ECO:0000256" key="2">
    <source>
        <dbReference type="ARBA" id="ARBA00022980"/>
    </source>
</evidence>
<evidence type="ECO:0000313" key="7">
    <source>
        <dbReference type="Proteomes" id="UP001392437"/>
    </source>
</evidence>
<name>A0AAW0QRV4_9PEZI</name>
<accession>A0AAW0QRV4</accession>
<dbReference type="PANTHER" id="PTHR12059:SF5">
    <property type="entry name" value="LARGE RIBOSOMAL SUBUNIT PROTEIN UL23M"/>
    <property type="match status" value="1"/>
</dbReference>
<evidence type="ECO:0000313" key="6">
    <source>
        <dbReference type="EMBL" id="KAK8106394.1"/>
    </source>
</evidence>
<evidence type="ECO:0000256" key="3">
    <source>
        <dbReference type="ARBA" id="ARBA00023274"/>
    </source>
</evidence>
<dbReference type="AlphaFoldDB" id="A0AAW0QRV4"/>
<comment type="caution">
    <text evidence="6">The sequence shown here is derived from an EMBL/GenBank/DDBJ whole genome shotgun (WGS) entry which is preliminary data.</text>
</comment>
<evidence type="ECO:0000256" key="5">
    <source>
        <dbReference type="SAM" id="MobiDB-lite"/>
    </source>
</evidence>
<dbReference type="PANTHER" id="PTHR12059">
    <property type="entry name" value="RIBOSOMAL PROTEIN L23-RELATED"/>
    <property type="match status" value="1"/>
</dbReference>
<dbReference type="Pfam" id="PF00276">
    <property type="entry name" value="Ribosomal_L23"/>
    <property type="match status" value="1"/>
</dbReference>
<organism evidence="6 7">
    <name type="scientific">Apiospora kogelbergensis</name>
    <dbReference type="NCBI Taxonomy" id="1337665"/>
    <lineage>
        <taxon>Eukaryota</taxon>
        <taxon>Fungi</taxon>
        <taxon>Dikarya</taxon>
        <taxon>Ascomycota</taxon>
        <taxon>Pezizomycotina</taxon>
        <taxon>Sordariomycetes</taxon>
        <taxon>Xylariomycetidae</taxon>
        <taxon>Amphisphaeriales</taxon>
        <taxon>Apiosporaceae</taxon>
        <taxon>Apiospora</taxon>
    </lineage>
</organism>
<sequence length="186" mass="21791">MAAVAASKPFKTGLKQVFLPNHVITFCRPSRQATPPQFATFKVPLHFNKLDMRDYLLHAYSVATLGVRSAVMRQPIFRNPITRRVQRPPAIKYMTVELQKPFVWPKEPNKEERKQWHDEQTEKRVQLQEKQDQAMEKYQKHGRLQNDAVEKRSANRTQLAKQAKDLLSGAAKWDNRRDLDPKWTES</sequence>
<feature type="region of interest" description="Disordered" evidence="5">
    <location>
        <begin position="108"/>
        <end position="156"/>
    </location>
</feature>
<feature type="compositionally biased region" description="Basic and acidic residues" evidence="5">
    <location>
        <begin position="108"/>
        <end position="139"/>
    </location>
</feature>
<protein>
    <recommendedName>
        <fullName evidence="4">Large ribosomal subunit protein uL23m</fullName>
    </recommendedName>
</protein>
<comment type="similarity">
    <text evidence="1">Belongs to the universal ribosomal protein uL23 family.</text>
</comment>
<gene>
    <name evidence="6" type="ORF">PG999_009753</name>
</gene>
<keyword evidence="3" id="KW-0687">Ribonucleoprotein</keyword>
<dbReference type="GO" id="GO:0032543">
    <property type="term" value="P:mitochondrial translation"/>
    <property type="evidence" value="ECO:0007669"/>
    <property type="project" value="TreeGrafter"/>
</dbReference>
<dbReference type="EMBL" id="JAQQWP010000008">
    <property type="protein sequence ID" value="KAK8106394.1"/>
    <property type="molecule type" value="Genomic_DNA"/>
</dbReference>
<dbReference type="SUPFAM" id="SSF54189">
    <property type="entry name" value="Ribosomal proteins S24e, L23 and L15e"/>
    <property type="match status" value="1"/>
</dbReference>